<name>A0ABP9GAC6_9FLAO</name>
<sequence length="232" mass="26845">MKKFYFLPLIVLTLFFSCSDSDNNSEIVLPDEENVNEENVNEEVCTITNKDGLIIIEAESFELKGNWRIVEDDKASNGKYIEYFGANHYQTQNLANEITVKFKVTASGNYRVRWYMRQPETVEDDKSNDVWIYFPEDVGSAWINNEVYFLKHYEKFVSRGKIDFTYGGQLDMHNPKSSSWMTARFPEAGEYTLKICGRSQHFQLDKLVLSSGITDNEAKEQSKAKTETIVCE</sequence>
<keyword evidence="2" id="KW-1185">Reference proteome</keyword>
<proteinExistence type="predicted"/>
<comment type="caution">
    <text evidence="1">The sequence shown here is derived from an EMBL/GenBank/DDBJ whole genome shotgun (WGS) entry which is preliminary data.</text>
</comment>
<organism evidence="1 2">
    <name type="scientific">Algibacter agarivorans</name>
    <dbReference type="NCBI Taxonomy" id="1109741"/>
    <lineage>
        <taxon>Bacteria</taxon>
        <taxon>Pseudomonadati</taxon>
        <taxon>Bacteroidota</taxon>
        <taxon>Flavobacteriia</taxon>
        <taxon>Flavobacteriales</taxon>
        <taxon>Flavobacteriaceae</taxon>
        <taxon>Algibacter</taxon>
    </lineage>
</organism>
<accession>A0ABP9GAC6</accession>
<protein>
    <submittedName>
        <fullName evidence="1">Uncharacterized protein</fullName>
    </submittedName>
</protein>
<dbReference type="RefSeq" id="WP_345189787.1">
    <property type="nucleotide sequence ID" value="NZ_BAABJJ010000004.1"/>
</dbReference>
<dbReference type="Proteomes" id="UP001501302">
    <property type="component" value="Unassembled WGS sequence"/>
</dbReference>
<dbReference type="EMBL" id="BAABJJ010000004">
    <property type="protein sequence ID" value="GAA4934151.1"/>
    <property type="molecule type" value="Genomic_DNA"/>
</dbReference>
<dbReference type="Gene3D" id="2.60.120.260">
    <property type="entry name" value="Galactose-binding domain-like"/>
    <property type="match status" value="1"/>
</dbReference>
<evidence type="ECO:0000313" key="2">
    <source>
        <dbReference type="Proteomes" id="UP001501302"/>
    </source>
</evidence>
<reference evidence="2" key="1">
    <citation type="journal article" date="2019" name="Int. J. Syst. Evol. Microbiol.">
        <title>The Global Catalogue of Microorganisms (GCM) 10K type strain sequencing project: providing services to taxonomists for standard genome sequencing and annotation.</title>
        <authorList>
            <consortium name="The Broad Institute Genomics Platform"/>
            <consortium name="The Broad Institute Genome Sequencing Center for Infectious Disease"/>
            <person name="Wu L."/>
            <person name="Ma J."/>
        </authorList>
    </citation>
    <scope>NUCLEOTIDE SEQUENCE [LARGE SCALE GENOMIC DNA]</scope>
    <source>
        <strain evidence="2">JCM 18285</strain>
    </source>
</reference>
<evidence type="ECO:0000313" key="1">
    <source>
        <dbReference type="EMBL" id="GAA4934151.1"/>
    </source>
</evidence>
<dbReference type="PROSITE" id="PS51257">
    <property type="entry name" value="PROKAR_LIPOPROTEIN"/>
    <property type="match status" value="1"/>
</dbReference>
<gene>
    <name evidence="1" type="ORF">GCM10023314_03230</name>
</gene>